<gene>
    <name evidence="18" type="ORF">MB2181_02570</name>
</gene>
<evidence type="ECO:0000256" key="10">
    <source>
        <dbReference type="ARBA" id="ARBA00022777"/>
    </source>
</evidence>
<dbReference type="GO" id="GO:0005524">
    <property type="term" value="F:ATP binding"/>
    <property type="evidence" value="ECO:0007669"/>
    <property type="project" value="UniProtKB-KW"/>
</dbReference>
<dbReference type="Pfam" id="PF16524">
    <property type="entry name" value="RisS_PPD"/>
    <property type="match status" value="1"/>
</dbReference>
<dbReference type="SMART" id="SM00388">
    <property type="entry name" value="HisKA"/>
    <property type="match status" value="1"/>
</dbReference>
<reference evidence="18 19" key="1">
    <citation type="submission" date="2006-11" db="EMBL/GenBank/DDBJ databases">
        <authorList>
            <person name="Giovannoni S."/>
            <person name="Vergin K."/>
            <person name="Ferriera S."/>
            <person name="Johnson J."/>
            <person name="Kravitz S."/>
            <person name="Beeson K."/>
            <person name="Sutton G."/>
            <person name="Rogers Y.-H."/>
            <person name="Friedman R."/>
            <person name="Frazier M."/>
            <person name="Venter J.C."/>
        </authorList>
    </citation>
    <scope>NUCLEOTIDE SEQUENCE [LARGE SCALE GENOMIC DNA]</scope>
    <source>
        <strain evidence="18 19">HTCC2181</strain>
    </source>
</reference>
<keyword evidence="10 18" id="KW-0418">Kinase</keyword>
<keyword evidence="6" id="KW-0597">Phosphoprotein</keyword>
<comment type="catalytic activity">
    <reaction evidence="1">
        <text>ATP + protein L-histidine = ADP + protein N-phospho-L-histidine.</text>
        <dbReference type="EC" id="2.7.13.3"/>
    </reaction>
</comment>
<dbReference type="SMART" id="SM00304">
    <property type="entry name" value="HAMP"/>
    <property type="match status" value="1"/>
</dbReference>
<evidence type="ECO:0000256" key="6">
    <source>
        <dbReference type="ARBA" id="ARBA00022553"/>
    </source>
</evidence>
<dbReference type="Gene3D" id="1.10.287.130">
    <property type="match status" value="1"/>
</dbReference>
<evidence type="ECO:0000259" key="17">
    <source>
        <dbReference type="PROSITE" id="PS50885"/>
    </source>
</evidence>
<keyword evidence="19" id="KW-1185">Reference proteome</keyword>
<evidence type="ECO:0000256" key="3">
    <source>
        <dbReference type="ARBA" id="ARBA00012438"/>
    </source>
</evidence>
<comment type="caution">
    <text evidence="18">The sequence shown here is derived from an EMBL/GenBank/DDBJ whole genome shotgun (WGS) entry which is preliminary data.</text>
</comment>
<evidence type="ECO:0000313" key="19">
    <source>
        <dbReference type="Proteomes" id="UP000054262"/>
    </source>
</evidence>
<evidence type="ECO:0000256" key="13">
    <source>
        <dbReference type="ARBA" id="ARBA00023012"/>
    </source>
</evidence>
<evidence type="ECO:0000256" key="14">
    <source>
        <dbReference type="ARBA" id="ARBA00023136"/>
    </source>
</evidence>
<feature type="transmembrane region" description="Helical" evidence="15">
    <location>
        <begin position="152"/>
        <end position="171"/>
    </location>
</feature>
<dbReference type="SUPFAM" id="SSF55874">
    <property type="entry name" value="ATPase domain of HSP90 chaperone/DNA topoisomerase II/histidine kinase"/>
    <property type="match status" value="1"/>
</dbReference>
<dbReference type="InterPro" id="IPR036890">
    <property type="entry name" value="HATPase_C_sf"/>
</dbReference>
<dbReference type="InterPro" id="IPR038421">
    <property type="entry name" value="RisS_PPD_sf"/>
</dbReference>
<accession>A0P5W1</accession>
<keyword evidence="13" id="KW-0902">Two-component regulatory system</keyword>
<dbReference type="EC" id="2.7.13.3" evidence="3"/>
<dbReference type="AlphaFoldDB" id="A0P5W1"/>
<dbReference type="InterPro" id="IPR004358">
    <property type="entry name" value="Sig_transdc_His_kin-like_C"/>
</dbReference>
<protein>
    <recommendedName>
        <fullName evidence="3">histidine kinase</fullName>
        <ecNumber evidence="3">2.7.13.3</ecNumber>
    </recommendedName>
</protein>
<keyword evidence="9" id="KW-0547">Nucleotide-binding</keyword>
<keyword evidence="12 15" id="KW-1133">Transmembrane helix</keyword>
<keyword evidence="7" id="KW-0808">Transferase</keyword>
<dbReference type="InterPro" id="IPR050980">
    <property type="entry name" value="2C_sensor_his_kinase"/>
</dbReference>
<dbReference type="InterPro" id="IPR003660">
    <property type="entry name" value="HAMP_dom"/>
</dbReference>
<dbReference type="Gene3D" id="3.30.565.10">
    <property type="entry name" value="Histidine kinase-like ATPase, C-terminal domain"/>
    <property type="match status" value="1"/>
</dbReference>
<dbReference type="Gene3D" id="3.30.450.300">
    <property type="entry name" value="Sensor histidine kinase RisS, periplasmic domain"/>
    <property type="match status" value="1"/>
</dbReference>
<dbReference type="Proteomes" id="UP000054262">
    <property type="component" value="Unassembled WGS sequence"/>
</dbReference>
<evidence type="ECO:0000256" key="9">
    <source>
        <dbReference type="ARBA" id="ARBA00022741"/>
    </source>
</evidence>
<keyword evidence="14 15" id="KW-0472">Membrane</keyword>
<dbReference type="PROSITE" id="PS50885">
    <property type="entry name" value="HAMP"/>
    <property type="match status" value="1"/>
</dbReference>
<proteinExistence type="predicted"/>
<dbReference type="SMART" id="SM00387">
    <property type="entry name" value="HATPase_c"/>
    <property type="match status" value="1"/>
</dbReference>
<evidence type="ECO:0000256" key="12">
    <source>
        <dbReference type="ARBA" id="ARBA00022989"/>
    </source>
</evidence>
<dbReference type="Pfam" id="PF00512">
    <property type="entry name" value="HisKA"/>
    <property type="match status" value="1"/>
</dbReference>
<evidence type="ECO:0000256" key="11">
    <source>
        <dbReference type="ARBA" id="ARBA00022840"/>
    </source>
</evidence>
<name>A0P5W1_9PROT</name>
<dbReference type="InterPro" id="IPR003661">
    <property type="entry name" value="HisK_dim/P_dom"/>
</dbReference>
<dbReference type="SUPFAM" id="SSF47384">
    <property type="entry name" value="Homodimeric domain of signal transducing histidine kinase"/>
    <property type="match status" value="1"/>
</dbReference>
<keyword evidence="8 15" id="KW-0812">Transmembrane</keyword>
<dbReference type="OrthoDB" id="9804645at2"/>
<evidence type="ECO:0000256" key="7">
    <source>
        <dbReference type="ARBA" id="ARBA00022679"/>
    </source>
</evidence>
<feature type="domain" description="HAMP" evidence="17">
    <location>
        <begin position="174"/>
        <end position="226"/>
    </location>
</feature>
<keyword evidence="5" id="KW-0997">Cell inner membrane</keyword>
<evidence type="ECO:0000256" key="15">
    <source>
        <dbReference type="SAM" id="Phobius"/>
    </source>
</evidence>
<dbReference type="EMBL" id="AAUX01000001">
    <property type="protein sequence ID" value="EAV46921.1"/>
    <property type="molecule type" value="Genomic_DNA"/>
</dbReference>
<dbReference type="InterPro" id="IPR003594">
    <property type="entry name" value="HATPase_dom"/>
</dbReference>
<dbReference type="PANTHER" id="PTHR44936:SF5">
    <property type="entry name" value="SENSOR HISTIDINE KINASE ENVZ"/>
    <property type="match status" value="1"/>
</dbReference>
<dbReference type="InterPro" id="IPR005467">
    <property type="entry name" value="His_kinase_dom"/>
</dbReference>
<dbReference type="Pfam" id="PF02518">
    <property type="entry name" value="HATPase_c"/>
    <property type="match status" value="1"/>
</dbReference>
<evidence type="ECO:0000256" key="2">
    <source>
        <dbReference type="ARBA" id="ARBA00004429"/>
    </source>
</evidence>
<dbReference type="CDD" id="cd00082">
    <property type="entry name" value="HisKA"/>
    <property type="match status" value="1"/>
</dbReference>
<evidence type="ECO:0000256" key="4">
    <source>
        <dbReference type="ARBA" id="ARBA00022475"/>
    </source>
</evidence>
<dbReference type="GO" id="GO:0000155">
    <property type="term" value="F:phosphorelay sensor kinase activity"/>
    <property type="evidence" value="ECO:0007669"/>
    <property type="project" value="InterPro"/>
</dbReference>
<keyword evidence="4" id="KW-1003">Cell membrane</keyword>
<feature type="domain" description="Histidine kinase" evidence="16">
    <location>
        <begin position="234"/>
        <end position="441"/>
    </location>
</feature>
<dbReference type="SUPFAM" id="SSF158472">
    <property type="entry name" value="HAMP domain-like"/>
    <property type="match status" value="1"/>
</dbReference>
<evidence type="ECO:0000256" key="5">
    <source>
        <dbReference type="ARBA" id="ARBA00022519"/>
    </source>
</evidence>
<keyword evidence="11 18" id="KW-0067">ATP-binding</keyword>
<dbReference type="PANTHER" id="PTHR44936">
    <property type="entry name" value="SENSOR PROTEIN CREC"/>
    <property type="match status" value="1"/>
</dbReference>
<dbReference type="GO" id="GO:0005886">
    <property type="term" value="C:plasma membrane"/>
    <property type="evidence" value="ECO:0007669"/>
    <property type="project" value="UniProtKB-SubCell"/>
</dbReference>
<evidence type="ECO:0000256" key="1">
    <source>
        <dbReference type="ARBA" id="ARBA00000085"/>
    </source>
</evidence>
<evidence type="ECO:0000259" key="16">
    <source>
        <dbReference type="PROSITE" id="PS50109"/>
    </source>
</evidence>
<evidence type="ECO:0000256" key="8">
    <source>
        <dbReference type="ARBA" id="ARBA00022692"/>
    </source>
</evidence>
<dbReference type="InterPro" id="IPR032408">
    <property type="entry name" value="RisS_PPD"/>
</dbReference>
<dbReference type="Pfam" id="PF00672">
    <property type="entry name" value="HAMP"/>
    <property type="match status" value="1"/>
</dbReference>
<dbReference type="PROSITE" id="PS50109">
    <property type="entry name" value="HIS_KIN"/>
    <property type="match status" value="1"/>
</dbReference>
<comment type="subcellular location">
    <subcellularLocation>
        <location evidence="2">Cell inner membrane</location>
        <topology evidence="2">Multi-pass membrane protein</topology>
    </subcellularLocation>
</comment>
<dbReference type="InterPro" id="IPR036097">
    <property type="entry name" value="HisK_dim/P_sf"/>
</dbReference>
<dbReference type="PRINTS" id="PR00344">
    <property type="entry name" value="BCTRLSENSOR"/>
</dbReference>
<dbReference type="CDD" id="cd06225">
    <property type="entry name" value="HAMP"/>
    <property type="match status" value="1"/>
</dbReference>
<sequence>MKFIPKTFLARLTLLIAGLLLIAQIVSIKIFDYFEREPRAQSLAQEIVTIVNFTKVSLEAAAYNKRLRLLNELSGIGDVSIYPAYYFEPLEPIPNDPFLKLVVKNIKSKLPPDTLITVNHYDIPGIWVSFEIDYALFWIVVPRTIIDRPFPWHWIGWGTIVFILAILSSYATTQRISRPLRQVINGAEKIRQGQVIEPLPLDNVTEFREVSQAFNEMSANLSKISKERQFLLASVSHDIRTPLTRLRLAAELLPKGSELMKESMEEDIVEINDIINQFLEYARGFEDEPLVPTNLGKFLVEIRSKHNRMGQNFKLQKRNIRVDVPKKLFVDIRPLAFQRCLDNLINNAFFYSHEEVVVKATLLEESFVISVLDKGPGIPEDQKDLLLKPFERVDEARGNDGGSGLGLAIADRIIKVHSGSLKLINRKEGGLEAKITIPLSFA</sequence>
<organism evidence="18 19">
    <name type="scientific">Methylophilales bacterium HTCC2181</name>
    <dbReference type="NCBI Taxonomy" id="383631"/>
    <lineage>
        <taxon>Bacteria</taxon>
        <taxon>Pseudomonadati</taxon>
        <taxon>Pseudomonadota</taxon>
        <taxon>Betaproteobacteria</taxon>
        <taxon>Nitrosomonadales</taxon>
        <taxon>OM43 clade</taxon>
    </lineage>
</organism>
<evidence type="ECO:0000313" key="18">
    <source>
        <dbReference type="EMBL" id="EAV46921.1"/>
    </source>
</evidence>